<proteinExistence type="predicted"/>
<dbReference type="PROSITE" id="PS50041">
    <property type="entry name" value="C_TYPE_LECTIN_2"/>
    <property type="match status" value="1"/>
</dbReference>
<evidence type="ECO:0000259" key="2">
    <source>
        <dbReference type="PROSITE" id="PS50948"/>
    </source>
</evidence>
<dbReference type="SUPFAM" id="SSF56436">
    <property type="entry name" value="C-type lectin-like"/>
    <property type="match status" value="1"/>
</dbReference>
<dbReference type="InterPro" id="IPR016187">
    <property type="entry name" value="CTDL_fold"/>
</dbReference>
<dbReference type="PROSITE" id="PS50948">
    <property type="entry name" value="PAN"/>
    <property type="match status" value="1"/>
</dbReference>
<sequence>MASFLRQGSRNMYVKAALILLLCSTVSCDLIFIHLYGYSVTGDTADTFNTTKPQECADACYDYSGCIAFRMVWNTGQCYFYLTVRNIVYDASECGFYIYSMTVPTYVQGRTLSSPIDQQTQNLVYYTYYSCPAYWSTSTSKKRCRYTMAESTCNEYAPFLEASWNASDSKCYMPFYTSTLTCPDDVYTYDQYEWNTNYVYCYYYLNEWTPSGDSDLYKQANDYCSAQVGGRVVDILSDDENAYIATYLSENETMIIGLIPKNGTVSTLDDLEWNSGMPKDYVNFTNGAEPTPTNSFKLTVINAAGQWDTAAETMNFKGLVCKRDVINSLTVA</sequence>
<feature type="domain" description="Apple" evidence="2">
    <location>
        <begin position="23"/>
        <end position="94"/>
    </location>
</feature>
<accession>A0A7E4W4Z6</accession>
<keyword evidence="3" id="KW-1185">Reference proteome</keyword>
<dbReference type="InterPro" id="IPR003609">
    <property type="entry name" value="Pan_app"/>
</dbReference>
<protein>
    <submittedName>
        <fullName evidence="4">C-type lectin domain-containing protein</fullName>
    </submittedName>
</protein>
<evidence type="ECO:0000259" key="1">
    <source>
        <dbReference type="PROSITE" id="PS50041"/>
    </source>
</evidence>
<feature type="domain" description="C-type lectin" evidence="1">
    <location>
        <begin position="200"/>
        <end position="308"/>
    </location>
</feature>
<dbReference type="Gene3D" id="3.10.100.10">
    <property type="entry name" value="Mannose-Binding Protein A, subunit A"/>
    <property type="match status" value="1"/>
</dbReference>
<reference evidence="3" key="1">
    <citation type="journal article" date="2013" name="Genetics">
        <title>The draft genome and transcriptome of Panagrellus redivivus are shaped by the harsh demands of a free-living lifestyle.</title>
        <authorList>
            <person name="Srinivasan J."/>
            <person name="Dillman A.R."/>
            <person name="Macchietto M.G."/>
            <person name="Heikkinen L."/>
            <person name="Lakso M."/>
            <person name="Fracchia K.M."/>
            <person name="Antoshechkin I."/>
            <person name="Mortazavi A."/>
            <person name="Wong G."/>
            <person name="Sternberg P.W."/>
        </authorList>
    </citation>
    <scope>NUCLEOTIDE SEQUENCE [LARGE SCALE GENOMIC DNA]</scope>
    <source>
        <strain evidence="3">MT8872</strain>
    </source>
</reference>
<dbReference type="WBParaSite" id="Pan_g7185.t2">
    <property type="protein sequence ID" value="Pan_g7185.t2"/>
    <property type="gene ID" value="Pan_g7185"/>
</dbReference>
<dbReference type="PROSITE" id="PS51257">
    <property type="entry name" value="PROKAR_LIPOPROTEIN"/>
    <property type="match status" value="1"/>
</dbReference>
<dbReference type="InterPro" id="IPR016186">
    <property type="entry name" value="C-type_lectin-like/link_sf"/>
</dbReference>
<dbReference type="AlphaFoldDB" id="A0A7E4W4Z6"/>
<evidence type="ECO:0000313" key="4">
    <source>
        <dbReference type="WBParaSite" id="Pan_g7185.t2"/>
    </source>
</evidence>
<dbReference type="InterPro" id="IPR001304">
    <property type="entry name" value="C-type_lectin-like"/>
</dbReference>
<name>A0A7E4W4Z6_PANRE</name>
<reference evidence="4" key="2">
    <citation type="submission" date="2020-10" db="UniProtKB">
        <authorList>
            <consortium name="WormBaseParasite"/>
        </authorList>
    </citation>
    <scope>IDENTIFICATION</scope>
</reference>
<organism evidence="3 4">
    <name type="scientific">Panagrellus redivivus</name>
    <name type="common">Microworm</name>
    <dbReference type="NCBI Taxonomy" id="6233"/>
    <lineage>
        <taxon>Eukaryota</taxon>
        <taxon>Metazoa</taxon>
        <taxon>Ecdysozoa</taxon>
        <taxon>Nematoda</taxon>
        <taxon>Chromadorea</taxon>
        <taxon>Rhabditida</taxon>
        <taxon>Tylenchina</taxon>
        <taxon>Panagrolaimomorpha</taxon>
        <taxon>Panagrolaimoidea</taxon>
        <taxon>Panagrolaimidae</taxon>
        <taxon>Panagrellus</taxon>
    </lineage>
</organism>
<dbReference type="SMART" id="SM00034">
    <property type="entry name" value="CLECT"/>
    <property type="match status" value="1"/>
</dbReference>
<evidence type="ECO:0000313" key="3">
    <source>
        <dbReference type="Proteomes" id="UP000492821"/>
    </source>
</evidence>
<dbReference type="Proteomes" id="UP000492821">
    <property type="component" value="Unassembled WGS sequence"/>
</dbReference>